<evidence type="ECO:0000256" key="5">
    <source>
        <dbReference type="ARBA" id="ARBA00022777"/>
    </source>
</evidence>
<dbReference type="GO" id="GO:0005524">
    <property type="term" value="F:ATP binding"/>
    <property type="evidence" value="ECO:0007669"/>
    <property type="project" value="UniProtKB-KW"/>
</dbReference>
<evidence type="ECO:0000256" key="7">
    <source>
        <dbReference type="ARBA" id="ARBA00047899"/>
    </source>
</evidence>
<dbReference type="OrthoDB" id="1806262at2"/>
<dbReference type="EC" id="2.7.11.1" evidence="1"/>
<sequence length="244" mass="28511">MFPYKVFEKTTNISKYTVDEKYQSKKNEVYRVTCIEGNISFNKCVVVKNFMQSYSSFQKEVHLLTELYKHGLAVPRVYRVEDKCIIMECIMGKTLVDVLNEAEEKTPEGRLMKYRAEKYVTYDLLNWLKSFYCYSKTITGKKIILKDIHLRNFIAGEVLVGVDFESCTEGEVEEDIGKLCAFIATYDPQWTPWKISLVEKLKKSAIPLLSLDKDALEKEISNELKLIKERRKSKNNQTIDKNTY</sequence>
<comment type="catalytic activity">
    <reaction evidence="8">
        <text>L-seryl-[protein] + ATP = O-phospho-L-seryl-[protein] + ADP + H(+)</text>
        <dbReference type="Rhea" id="RHEA:17989"/>
        <dbReference type="Rhea" id="RHEA-COMP:9863"/>
        <dbReference type="Rhea" id="RHEA-COMP:11604"/>
        <dbReference type="ChEBI" id="CHEBI:15378"/>
        <dbReference type="ChEBI" id="CHEBI:29999"/>
        <dbReference type="ChEBI" id="CHEBI:30616"/>
        <dbReference type="ChEBI" id="CHEBI:83421"/>
        <dbReference type="ChEBI" id="CHEBI:456216"/>
        <dbReference type="EC" id="2.7.11.1"/>
    </reaction>
</comment>
<proteinExistence type="predicted"/>
<keyword evidence="6" id="KW-0067">ATP-binding</keyword>
<evidence type="ECO:0000256" key="2">
    <source>
        <dbReference type="ARBA" id="ARBA00022527"/>
    </source>
</evidence>
<accession>A0A6I0F5K7</accession>
<dbReference type="AlphaFoldDB" id="A0A6I0F5K7"/>
<keyword evidence="5" id="KW-0418">Kinase</keyword>
<evidence type="ECO:0000256" key="1">
    <source>
        <dbReference type="ARBA" id="ARBA00012513"/>
    </source>
</evidence>
<protein>
    <recommendedName>
        <fullName evidence="1">non-specific serine/threonine protein kinase</fullName>
        <ecNumber evidence="1">2.7.11.1</ecNumber>
    </recommendedName>
</protein>
<comment type="catalytic activity">
    <reaction evidence="7">
        <text>L-threonyl-[protein] + ATP = O-phospho-L-threonyl-[protein] + ADP + H(+)</text>
        <dbReference type="Rhea" id="RHEA:46608"/>
        <dbReference type="Rhea" id="RHEA-COMP:11060"/>
        <dbReference type="Rhea" id="RHEA-COMP:11605"/>
        <dbReference type="ChEBI" id="CHEBI:15378"/>
        <dbReference type="ChEBI" id="CHEBI:30013"/>
        <dbReference type="ChEBI" id="CHEBI:30616"/>
        <dbReference type="ChEBI" id="CHEBI:61977"/>
        <dbReference type="ChEBI" id="CHEBI:456216"/>
        <dbReference type="EC" id="2.7.11.1"/>
    </reaction>
</comment>
<evidence type="ECO:0000256" key="4">
    <source>
        <dbReference type="ARBA" id="ARBA00022741"/>
    </source>
</evidence>
<keyword evidence="2" id="KW-0723">Serine/threonine-protein kinase</keyword>
<dbReference type="Proteomes" id="UP000432715">
    <property type="component" value="Unassembled WGS sequence"/>
</dbReference>
<dbReference type="InterPro" id="IPR011009">
    <property type="entry name" value="Kinase-like_dom_sf"/>
</dbReference>
<comment type="caution">
    <text evidence="10">The sequence shown here is derived from an EMBL/GenBank/DDBJ whole genome shotgun (WGS) entry which is preliminary data.</text>
</comment>
<evidence type="ECO:0000256" key="6">
    <source>
        <dbReference type="ARBA" id="ARBA00022840"/>
    </source>
</evidence>
<gene>
    <name evidence="10" type="ORF">F8154_13105</name>
</gene>
<dbReference type="SUPFAM" id="SSF56112">
    <property type="entry name" value="Protein kinase-like (PK-like)"/>
    <property type="match status" value="1"/>
</dbReference>
<name>A0A6I0F5K7_9FIRM</name>
<feature type="domain" description="RIO-type" evidence="9">
    <location>
        <begin position="53"/>
        <end position="105"/>
    </location>
</feature>
<evidence type="ECO:0000313" key="11">
    <source>
        <dbReference type="Proteomes" id="UP000432715"/>
    </source>
</evidence>
<evidence type="ECO:0000313" key="10">
    <source>
        <dbReference type="EMBL" id="KAB3531265.1"/>
    </source>
</evidence>
<organism evidence="10 11">
    <name type="scientific">Alkaliphilus pronyensis</name>
    <dbReference type="NCBI Taxonomy" id="1482732"/>
    <lineage>
        <taxon>Bacteria</taxon>
        <taxon>Bacillati</taxon>
        <taxon>Bacillota</taxon>
        <taxon>Clostridia</taxon>
        <taxon>Peptostreptococcales</taxon>
        <taxon>Natronincolaceae</taxon>
        <taxon>Alkaliphilus</taxon>
    </lineage>
</organism>
<dbReference type="GO" id="GO:0004674">
    <property type="term" value="F:protein serine/threonine kinase activity"/>
    <property type="evidence" value="ECO:0007669"/>
    <property type="project" value="UniProtKB-KW"/>
</dbReference>
<evidence type="ECO:0000256" key="3">
    <source>
        <dbReference type="ARBA" id="ARBA00022679"/>
    </source>
</evidence>
<keyword evidence="3" id="KW-0808">Transferase</keyword>
<dbReference type="InterPro" id="IPR018934">
    <property type="entry name" value="RIO_dom"/>
</dbReference>
<evidence type="ECO:0000259" key="9">
    <source>
        <dbReference type="Pfam" id="PF01163"/>
    </source>
</evidence>
<keyword evidence="11" id="KW-1185">Reference proteome</keyword>
<dbReference type="Pfam" id="PF01163">
    <property type="entry name" value="RIO1"/>
    <property type="match status" value="1"/>
</dbReference>
<evidence type="ECO:0000256" key="8">
    <source>
        <dbReference type="ARBA" id="ARBA00048679"/>
    </source>
</evidence>
<dbReference type="EMBL" id="WBZC01000059">
    <property type="protein sequence ID" value="KAB3531265.1"/>
    <property type="molecule type" value="Genomic_DNA"/>
</dbReference>
<keyword evidence="4" id="KW-0547">Nucleotide-binding</keyword>
<dbReference type="RefSeq" id="WP_151862071.1">
    <property type="nucleotide sequence ID" value="NZ_WBZC01000059.1"/>
</dbReference>
<reference evidence="10 11" key="1">
    <citation type="submission" date="2019-10" db="EMBL/GenBank/DDBJ databases">
        <title>Alkaliphilus serpentinus sp. nov. and Alkaliphilus pronyensis sp. nov., two novel anaerobic alkaliphilic species isolated from the serpentinized-hosted hydrothermal field of the Prony Bay (New Caledonia).</title>
        <authorList>
            <person name="Postec A."/>
        </authorList>
    </citation>
    <scope>NUCLEOTIDE SEQUENCE [LARGE SCALE GENOMIC DNA]</scope>
    <source>
        <strain evidence="10 11">LacV</strain>
    </source>
</reference>
<dbReference type="Gene3D" id="3.30.200.20">
    <property type="entry name" value="Phosphorylase Kinase, domain 1"/>
    <property type="match status" value="1"/>
</dbReference>